<feature type="region of interest" description="Disordered" evidence="1">
    <location>
        <begin position="1407"/>
        <end position="1492"/>
    </location>
</feature>
<dbReference type="GO" id="GO:0016301">
    <property type="term" value="F:kinase activity"/>
    <property type="evidence" value="ECO:0007669"/>
    <property type="project" value="UniProtKB-KW"/>
</dbReference>
<dbReference type="PANTHER" id="PTHR31600:SF2">
    <property type="entry name" value="GAMETE ENRICHED GENE 10 PROTEIN-RELATED"/>
    <property type="match status" value="1"/>
</dbReference>
<dbReference type="SUPFAM" id="SSF55785">
    <property type="entry name" value="PYP-like sensor domain (PAS domain)"/>
    <property type="match status" value="1"/>
</dbReference>
<feature type="transmembrane region" description="Helical" evidence="2">
    <location>
        <begin position="1523"/>
        <end position="1543"/>
    </location>
</feature>
<dbReference type="InterPro" id="IPR035965">
    <property type="entry name" value="PAS-like_dom_sf"/>
</dbReference>
<feature type="transmembrane region" description="Helical" evidence="2">
    <location>
        <begin position="126"/>
        <end position="150"/>
    </location>
</feature>
<keyword evidence="4" id="KW-1185">Reference proteome</keyword>
<feature type="transmembrane region" description="Helical" evidence="2">
    <location>
        <begin position="1312"/>
        <end position="1332"/>
    </location>
</feature>
<feature type="transmembrane region" description="Helical" evidence="2">
    <location>
        <begin position="224"/>
        <end position="242"/>
    </location>
</feature>
<feature type="transmembrane region" description="Helical" evidence="2">
    <location>
        <begin position="162"/>
        <end position="182"/>
    </location>
</feature>
<organism evidence="3 4">
    <name type="scientific">Stylonychia lemnae</name>
    <name type="common">Ciliate</name>
    <dbReference type="NCBI Taxonomy" id="5949"/>
    <lineage>
        <taxon>Eukaryota</taxon>
        <taxon>Sar</taxon>
        <taxon>Alveolata</taxon>
        <taxon>Ciliophora</taxon>
        <taxon>Intramacronucleata</taxon>
        <taxon>Spirotrichea</taxon>
        <taxon>Stichotrichia</taxon>
        <taxon>Sporadotrichida</taxon>
        <taxon>Oxytrichidae</taxon>
        <taxon>Stylonychinae</taxon>
        <taxon>Stylonychia</taxon>
    </lineage>
</organism>
<gene>
    <name evidence="3" type="primary">Contig6068.g6498</name>
    <name evidence="3" type="ORF">STYLEM_3958</name>
</gene>
<name>A0A078A2H2_STYLE</name>
<keyword evidence="2" id="KW-0812">Transmembrane</keyword>
<dbReference type="EMBL" id="CCKQ01003835">
    <property type="protein sequence ID" value="CDW74974.1"/>
    <property type="molecule type" value="Genomic_DNA"/>
</dbReference>
<keyword evidence="3" id="KW-0418">Kinase</keyword>
<accession>A0A078A2H2</accession>
<feature type="transmembrane region" description="Helical" evidence="2">
    <location>
        <begin position="1093"/>
        <end position="1116"/>
    </location>
</feature>
<evidence type="ECO:0000256" key="2">
    <source>
        <dbReference type="SAM" id="Phobius"/>
    </source>
</evidence>
<feature type="transmembrane region" description="Helical" evidence="2">
    <location>
        <begin position="1744"/>
        <end position="1766"/>
    </location>
</feature>
<evidence type="ECO:0000256" key="1">
    <source>
        <dbReference type="SAM" id="MobiDB-lite"/>
    </source>
</evidence>
<evidence type="ECO:0000313" key="4">
    <source>
        <dbReference type="Proteomes" id="UP000039865"/>
    </source>
</evidence>
<evidence type="ECO:0000313" key="3">
    <source>
        <dbReference type="EMBL" id="CDW74974.1"/>
    </source>
</evidence>
<proteinExistence type="predicted"/>
<keyword evidence="3" id="KW-0808">Transferase</keyword>
<dbReference type="PANTHER" id="PTHR31600">
    <property type="entry name" value="TINY MACROCYSTS PROTEIN B-RELATED"/>
    <property type="match status" value="1"/>
</dbReference>
<feature type="transmembrane region" description="Helical" evidence="2">
    <location>
        <begin position="20"/>
        <end position="42"/>
    </location>
</feature>
<dbReference type="InParanoid" id="A0A078A2H2"/>
<dbReference type="InterPro" id="IPR052994">
    <property type="entry name" value="Tiny_macrocysts_regulators"/>
</dbReference>
<dbReference type="OrthoDB" id="327582at2759"/>
<sequence length="1779" mass="208529">MNKESKSSLRQDSIPRAHRLSLIAWAMIYNSIVTPFIYLIMIMTDFTLQLMMILCIYSHFDSISFNLSGLEGLLELHDYSPANFIQEIIAFGFCLIIIATILILIFKQSKQMLNNHQEKSLFFKVISFIMALLRSFMLTYFMLILAYISYLLYYGLAFGDNIFLIAAVYTIGSQFVFTVEIAYRIRSSFMFNKLIFNTTMLIDTILFHLVLMILPSELFNDDEYYIFILITLPIWILFVWYLQRQHQTQWVIDNIDNFKQTDQEIMVNYLLLLDYFITYNQYTQTYLGQIQYLHYINCKHFNRGIERKIIKKKQKFLKQQQNNMSKKDNLNQLQDETYHESQFLLRSSTTTYVLNAGQLEEIKEEDDGKFEDDNGTFTKSKKFDDLVRGEMKKDNRQIFRRQTTRLMKKKSQKSTKITTFDLKGASSAIPDNKESNSHQFSQLGGLMQKHKGVGRDAQIENSTITMKKKDKQKNKDEFNLEADDQRERDKEIKRMIKHFFKHHLVSEKTQDFRVHLLKIYFTIKILRNQYLAHFLMFEFIQKSSKNSIMVKNQKLLHQKLFEDMIVNKNNTEQLIKIDLENMLDLNQLFAQFEFILESLAENILKFWLNLSNEKDAMMIYDKGVQISADLNQLQRVHAEIESKQGEKKEIKINILMSAFYKYVVFKNNEYIQEMQKSQQVVQMRKIANEKFDIAGREKGLILSKIDLKKPMEIKFINKTGCSLIQVDRNKAIGLKINQFMPQIIQENHSKFIDKFMNTGRTNLLNKSRNLFIRRKNGYVIPVNIYLCINQIDLNSMILLLDNSSDYFKPFPEIEEPQQYGLILADENLRVLELTKQTYQVCRLSNEIIELYKNTYNKTPTIDDLFRSEMGSADIFTNLNNDVNDIEVSIRYNDLLDLRYEINEEKHEEMKVNTSDKIQSQDQKSQKFNNLNQISFKKYPKQNYNNTNFQMNTMDKSQLLQMMSAATYQLRVESETFLNGALAMKIIHIRLLNLPVQSFMNYGIGMTTIAQQSFKQLDDQKSGKSGAVSDNPNDIDIKNEMTQSLTGLNMEIPEDFLDLTSQTSTTSSITNVLSKFDITSSQIDGKRIPSTLKFVLQIVLIILMLVVSTSTVSLVLIQSNFHDAKLGIEMSNLSIARLNAITQTRLLMRVLINIQYNYNDANNTVLADRYAFYTDLIEDQIEQLRSFQVQLDQKDQEVANKVGDVKLEFLTSSASFDSQYRSISQAVTIYISYISDLIQTVRQNGRTALYSKLVYFYIPIEDIRTASITERKMYFVIQNANQDLYYQLNRFAEVYIALKSDRIGQKVDFSSTMTWICIGIIFASGILIIPLFSKIQNRVFYLMTIFFYIDKALKQQFTNKIMTFQKFISSQEKFKKKVMSGELNMTQGFQQDSNQKIQGKNLSLLGGGFQMPTIPEQPSQEEEKIEENKQNRKIVHKLSKKQFNQRKKSVEIKEEDSQSQEGEENIKVQDQDEGDQDQDERHQHNKRKKRMIQTTADLERQLTSTDEFQKHFKRAISKRKLTQSFLIVILICTFQSYFLGTYFMSSNSFTEMSKSVEVIFILFQRKACGESVIHSITEGYQWNDTYWINRGKDEIMDYYTKTCFKLERDFQVKVRKDRPSFLQEAVTLIDLLEEGNFCEQMFHDGDGFRTLTVTTQKCKEFAGGITFNGMTNIYQTIYKVCQQLQIEYQNAFDTGGDRGPDFIYPRMRKAGIYLDVLETIVSKPQQKINDLVLQSLYDYFDKSEMYFIILFSGFILITFFAALIFFCSKYTLDLFLQEYL</sequence>
<feature type="compositionally biased region" description="Basic residues" evidence="1">
    <location>
        <begin position="1430"/>
        <end position="1446"/>
    </location>
</feature>
<keyword evidence="2" id="KW-0472">Membrane</keyword>
<protein>
    <submittedName>
        <fullName evidence="3">Pas pac sensor signal transduction histidine kinase</fullName>
    </submittedName>
</protein>
<reference evidence="3 4" key="1">
    <citation type="submission" date="2014-06" db="EMBL/GenBank/DDBJ databases">
        <authorList>
            <person name="Swart Estienne"/>
        </authorList>
    </citation>
    <scope>NUCLEOTIDE SEQUENCE [LARGE SCALE GENOMIC DNA]</scope>
    <source>
        <strain evidence="3 4">130c</strain>
    </source>
</reference>
<dbReference type="Proteomes" id="UP000039865">
    <property type="component" value="Unassembled WGS sequence"/>
</dbReference>
<feature type="transmembrane region" description="Helical" evidence="2">
    <location>
        <begin position="84"/>
        <end position="106"/>
    </location>
</feature>
<keyword evidence="2" id="KW-1133">Transmembrane helix</keyword>
<feature type="transmembrane region" description="Helical" evidence="2">
    <location>
        <begin position="194"/>
        <end position="212"/>
    </location>
</feature>
<dbReference type="Gene3D" id="3.30.450.20">
    <property type="entry name" value="PAS domain"/>
    <property type="match status" value="1"/>
</dbReference>